<dbReference type="EMBL" id="PDXF01000012">
    <property type="protein sequence ID" value="RYO03761.1"/>
    <property type="molecule type" value="Genomic_DNA"/>
</dbReference>
<gene>
    <name evidence="2" type="ORF">AA0119_g4593</name>
</gene>
<proteinExistence type="predicted"/>
<feature type="compositionally biased region" description="Basic and acidic residues" evidence="1">
    <location>
        <begin position="392"/>
        <end position="403"/>
    </location>
</feature>
<feature type="region of interest" description="Disordered" evidence="1">
    <location>
        <begin position="291"/>
        <end position="313"/>
    </location>
</feature>
<sequence>MANPRTVINPFTKNEHRMRRNTKSTKWITAGPSTTAARNIDVENQASKRIFREIISPSSVEDASVRRHEPLSIINDFKTTPLESTAVRANVSNRDTPLSTLKLIDFSMLERTMKGPEVNLPPHCPASIDDHNSSTNSSWQKQDLHQSYVTGSATCSKHVHAQPQATEHSTPLFRAAKEIYQAGPKGEGQKVWEAYQQARNHRRANDEPSQNMSSEPTTRKINTACLPLPSSTSPNEALFPPLRPRTPQNQSGRKEKESGSPDLRRDSGFSSSSYDVPVAIHKHVQRIVDLNKPLPPVPPIQAPPKVQNPKDRTSRDAQQCTEKETAHTWWKHSPSKAPQTLKSKISHPGPLMILGEGIAVNVAAECGGVGGPAAAVSLPVTRTGAPLPRPPSIHERKKEDRRPSPRAFHFPTIHLSPSKRIGKGSEKEKVDESDDSYTIHWRGRLVGPAYEAGKSFKQTAMETLDGVHVGKRRKTSDISFACQGVANEQLDRYQVSEQPSSDEEDVLVPDPLFYAKNAGMDRKFG</sequence>
<evidence type="ECO:0000256" key="1">
    <source>
        <dbReference type="SAM" id="MobiDB-lite"/>
    </source>
</evidence>
<accession>A0ABY0GHJ8</accession>
<feature type="compositionally biased region" description="Pro residues" evidence="1">
    <location>
        <begin position="293"/>
        <end position="302"/>
    </location>
</feature>
<dbReference type="Proteomes" id="UP000293195">
    <property type="component" value="Unassembled WGS sequence"/>
</dbReference>
<protein>
    <recommendedName>
        <fullName evidence="4">Mif2 N-terminal domain-containing protein</fullName>
    </recommendedName>
</protein>
<evidence type="ECO:0000313" key="3">
    <source>
        <dbReference type="Proteomes" id="UP000293195"/>
    </source>
</evidence>
<name>A0ABY0GHJ8_9PLEO</name>
<comment type="caution">
    <text evidence="2">The sequence shown here is derived from an EMBL/GenBank/DDBJ whole genome shotgun (WGS) entry which is preliminary data.</text>
</comment>
<feature type="region of interest" description="Disordered" evidence="1">
    <location>
        <begin position="223"/>
        <end position="270"/>
    </location>
</feature>
<feature type="region of interest" description="Disordered" evidence="1">
    <location>
        <begin position="381"/>
        <end position="411"/>
    </location>
</feature>
<keyword evidence="3" id="KW-1185">Reference proteome</keyword>
<evidence type="ECO:0008006" key="4">
    <source>
        <dbReference type="Google" id="ProtNLM"/>
    </source>
</evidence>
<feature type="compositionally biased region" description="Basic and acidic residues" evidence="1">
    <location>
        <begin position="252"/>
        <end position="267"/>
    </location>
</feature>
<organism evidence="2 3">
    <name type="scientific">Alternaria tenuissima</name>
    <dbReference type="NCBI Taxonomy" id="119927"/>
    <lineage>
        <taxon>Eukaryota</taxon>
        <taxon>Fungi</taxon>
        <taxon>Dikarya</taxon>
        <taxon>Ascomycota</taxon>
        <taxon>Pezizomycotina</taxon>
        <taxon>Dothideomycetes</taxon>
        <taxon>Pleosporomycetidae</taxon>
        <taxon>Pleosporales</taxon>
        <taxon>Pleosporineae</taxon>
        <taxon>Pleosporaceae</taxon>
        <taxon>Alternaria</taxon>
        <taxon>Alternaria sect. Alternaria</taxon>
        <taxon>Alternaria alternata complex</taxon>
    </lineage>
</organism>
<feature type="region of interest" description="Disordered" evidence="1">
    <location>
        <begin position="323"/>
        <end position="342"/>
    </location>
</feature>
<reference evidence="3" key="1">
    <citation type="journal article" date="2019" name="bioRxiv">
        <title>Genomics, evolutionary history and diagnostics of the Alternaria alternata species group including apple and Asian pear pathotypes.</title>
        <authorList>
            <person name="Armitage A.D."/>
            <person name="Cockerton H.M."/>
            <person name="Sreenivasaprasad S."/>
            <person name="Woodhall J.W."/>
            <person name="Lane C.R."/>
            <person name="Harrison R.J."/>
            <person name="Clarkson J.P."/>
        </authorList>
    </citation>
    <scope>NUCLEOTIDE SEQUENCE [LARGE SCALE GENOMIC DNA]</scope>
    <source>
        <strain evidence="3">FERA 635</strain>
    </source>
</reference>
<evidence type="ECO:0000313" key="2">
    <source>
        <dbReference type="EMBL" id="RYO03761.1"/>
    </source>
</evidence>